<dbReference type="InterPro" id="IPR036457">
    <property type="entry name" value="PPM-type-like_dom_sf"/>
</dbReference>
<proteinExistence type="inferred from homology"/>
<dbReference type="InterPro" id="IPR032675">
    <property type="entry name" value="LRR_dom_sf"/>
</dbReference>
<feature type="domain" description="PPM-type phosphatase" evidence="5">
    <location>
        <begin position="330"/>
        <end position="570"/>
    </location>
</feature>
<protein>
    <recommendedName>
        <fullName evidence="5">PPM-type phosphatase domain-containing protein</fullName>
    </recommendedName>
</protein>
<accession>A0ABQ8UI65</accession>
<dbReference type="PROSITE" id="PS01032">
    <property type="entry name" value="PPM_1"/>
    <property type="match status" value="1"/>
</dbReference>
<dbReference type="Pfam" id="PF00481">
    <property type="entry name" value="PP2C"/>
    <property type="match status" value="1"/>
</dbReference>
<dbReference type="SUPFAM" id="SSF81606">
    <property type="entry name" value="PP2C-like"/>
    <property type="match status" value="1"/>
</dbReference>
<name>A0ABQ8UI65_9EUKA</name>
<organism evidence="6 7">
    <name type="scientific">Paratrimastix pyriformis</name>
    <dbReference type="NCBI Taxonomy" id="342808"/>
    <lineage>
        <taxon>Eukaryota</taxon>
        <taxon>Metamonada</taxon>
        <taxon>Preaxostyla</taxon>
        <taxon>Paratrimastigidae</taxon>
        <taxon>Paratrimastix</taxon>
    </lineage>
</organism>
<evidence type="ECO:0000256" key="3">
    <source>
        <dbReference type="ARBA" id="ARBA00022912"/>
    </source>
</evidence>
<gene>
    <name evidence="6" type="ORF">PAPYR_5202</name>
</gene>
<dbReference type="SUPFAM" id="SSF52047">
    <property type="entry name" value="RNI-like"/>
    <property type="match status" value="1"/>
</dbReference>
<dbReference type="InterPro" id="IPR015655">
    <property type="entry name" value="PP2C"/>
</dbReference>
<comment type="similarity">
    <text evidence="4">Belongs to the PP2C family.</text>
</comment>
<dbReference type="PROSITE" id="PS51746">
    <property type="entry name" value="PPM_2"/>
    <property type="match status" value="1"/>
</dbReference>
<dbReference type="PANTHER" id="PTHR47992">
    <property type="entry name" value="PROTEIN PHOSPHATASE"/>
    <property type="match status" value="1"/>
</dbReference>
<dbReference type="SMART" id="SM00332">
    <property type="entry name" value="PP2Cc"/>
    <property type="match status" value="1"/>
</dbReference>
<evidence type="ECO:0000256" key="4">
    <source>
        <dbReference type="RuleBase" id="RU003465"/>
    </source>
</evidence>
<dbReference type="Gene3D" id="3.80.10.10">
    <property type="entry name" value="Ribonuclease Inhibitor"/>
    <property type="match status" value="2"/>
</dbReference>
<evidence type="ECO:0000256" key="2">
    <source>
        <dbReference type="ARBA" id="ARBA00022801"/>
    </source>
</evidence>
<dbReference type="EMBL" id="JAPMOS010000024">
    <property type="protein sequence ID" value="KAJ4458920.1"/>
    <property type="molecule type" value="Genomic_DNA"/>
</dbReference>
<dbReference type="Proteomes" id="UP001141327">
    <property type="component" value="Unassembled WGS sequence"/>
</dbReference>
<evidence type="ECO:0000313" key="6">
    <source>
        <dbReference type="EMBL" id="KAJ4458920.1"/>
    </source>
</evidence>
<dbReference type="CDD" id="cd00143">
    <property type="entry name" value="PP2Cc"/>
    <property type="match status" value="1"/>
</dbReference>
<evidence type="ECO:0000313" key="7">
    <source>
        <dbReference type="Proteomes" id="UP001141327"/>
    </source>
</evidence>
<reference evidence="6" key="1">
    <citation type="journal article" date="2022" name="bioRxiv">
        <title>Genomics of Preaxostyla Flagellates Illuminates Evolutionary Transitions and the Path Towards Mitochondrial Loss.</title>
        <authorList>
            <person name="Novak L.V.F."/>
            <person name="Treitli S.C."/>
            <person name="Pyrih J."/>
            <person name="Halakuc P."/>
            <person name="Pipaliya S.V."/>
            <person name="Vacek V."/>
            <person name="Brzon O."/>
            <person name="Soukal P."/>
            <person name="Eme L."/>
            <person name="Dacks J.B."/>
            <person name="Karnkowska A."/>
            <person name="Elias M."/>
            <person name="Hampl V."/>
        </authorList>
    </citation>
    <scope>NUCLEOTIDE SEQUENCE</scope>
    <source>
        <strain evidence="6">RCP-MX</strain>
    </source>
</reference>
<dbReference type="InterPro" id="IPR001611">
    <property type="entry name" value="Leu-rich_rpt"/>
</dbReference>
<dbReference type="InterPro" id="IPR001932">
    <property type="entry name" value="PPM-type_phosphatase-like_dom"/>
</dbReference>
<dbReference type="SMART" id="SM00368">
    <property type="entry name" value="LRR_RI"/>
    <property type="match status" value="5"/>
</dbReference>
<dbReference type="Gene3D" id="3.60.40.10">
    <property type="entry name" value="PPM-type phosphatase domain"/>
    <property type="match status" value="1"/>
</dbReference>
<evidence type="ECO:0000256" key="1">
    <source>
        <dbReference type="ARBA" id="ARBA00022723"/>
    </source>
</evidence>
<keyword evidence="7" id="KW-1185">Reference proteome</keyword>
<keyword evidence="1" id="KW-0479">Metal-binding</keyword>
<sequence length="571" mass="62265">MGAGCCKASFFNYDAECFFREFNQRYDAACAQLPHEAKSTPLLTRIKTEMLSKPSSEQPLLLDFTGTPFNLIGMTALASTLKTNPPVRSLCLSQTSITDNLLGILLGALPSTQSLHQLDLSGNQIGPAGFAAVSQALMHETHITSLSLGHNPGRGDGVSALSNAISSNPPLHTLDISCVAAGDTGAFNLSSALAENTHLRGLDISENQIGLEGGQQLQVVLQRNYTLTYLGLDTNPIQGKHVQQIRESVRRNAAVMGVLDGILDGFWKRISEGNLFNDQTGALPTSRLVWLQPNEALATHPLPSFVGPVQMPLLIPFLPERQVPKERQLRVGYAETRGRRVTMEDAIVIKRNFRGRPDEDFFAIFDGHGGRDAADFAAENLPIILAQHLNAGQAPAEALTETFKECNYQMSKFAINDGTTAAVALFTKDHLFTANAAVFACCPFVLPRIQRERNTIAFKYHIRFDHKADVHEEERRINALGGYVTDQRVLGSLAVSRALGDFSLHPYVTPIPFISLTDYTCDGVWDVLSDETACAIVASDTDPMQSSLRLIEQALLNGSTDNVTVIVVQFC</sequence>
<comment type="caution">
    <text evidence="6">The sequence shown here is derived from an EMBL/GenBank/DDBJ whole genome shotgun (WGS) entry which is preliminary data.</text>
</comment>
<keyword evidence="3 4" id="KW-0904">Protein phosphatase</keyword>
<dbReference type="Pfam" id="PF13516">
    <property type="entry name" value="LRR_6"/>
    <property type="match status" value="2"/>
</dbReference>
<dbReference type="InterPro" id="IPR000222">
    <property type="entry name" value="PP2C_BS"/>
</dbReference>
<keyword evidence="2 4" id="KW-0378">Hydrolase</keyword>
<evidence type="ECO:0000259" key="5">
    <source>
        <dbReference type="PROSITE" id="PS51746"/>
    </source>
</evidence>